<dbReference type="RefSeq" id="WP_386091796.1">
    <property type="nucleotide sequence ID" value="NZ_JBHRXN010000031.1"/>
</dbReference>
<organism evidence="1 2">
    <name type="scientific">Vogesella facilis</name>
    <dbReference type="NCBI Taxonomy" id="1655232"/>
    <lineage>
        <taxon>Bacteria</taxon>
        <taxon>Pseudomonadati</taxon>
        <taxon>Pseudomonadota</taxon>
        <taxon>Betaproteobacteria</taxon>
        <taxon>Neisseriales</taxon>
        <taxon>Chromobacteriaceae</taxon>
        <taxon>Vogesella</taxon>
    </lineage>
</organism>
<keyword evidence="2" id="KW-1185">Reference proteome</keyword>
<reference evidence="2" key="1">
    <citation type="journal article" date="2019" name="Int. J. Syst. Evol. Microbiol.">
        <title>The Global Catalogue of Microorganisms (GCM) 10K type strain sequencing project: providing services to taxonomists for standard genome sequencing and annotation.</title>
        <authorList>
            <consortium name="The Broad Institute Genomics Platform"/>
            <consortium name="The Broad Institute Genome Sequencing Center for Infectious Disease"/>
            <person name="Wu L."/>
            <person name="Ma J."/>
        </authorList>
    </citation>
    <scope>NUCLEOTIDE SEQUENCE [LARGE SCALE GENOMIC DNA]</scope>
    <source>
        <strain evidence="2">KCTC 42742</strain>
    </source>
</reference>
<protein>
    <submittedName>
        <fullName evidence="1">Uncharacterized protein</fullName>
    </submittedName>
</protein>
<gene>
    <name evidence="1" type="ORF">ACFOLG_11325</name>
</gene>
<name>A0ABV7RF36_9NEIS</name>
<sequence>MQSINTPLFLPLCCQRCSRQVLRGAACVLLRISQKIFISNAQCANKNKKNVDKRIGCVYYQITTWPRRKAAKQHRSWRQAGPSRAGRAAGVLLLRSQKWSELRNAQIAPPAPGLGRRMFGHGLPWRPVH</sequence>
<evidence type="ECO:0000313" key="2">
    <source>
        <dbReference type="Proteomes" id="UP001595741"/>
    </source>
</evidence>
<dbReference type="Proteomes" id="UP001595741">
    <property type="component" value="Unassembled WGS sequence"/>
</dbReference>
<comment type="caution">
    <text evidence="1">The sequence shown here is derived from an EMBL/GenBank/DDBJ whole genome shotgun (WGS) entry which is preliminary data.</text>
</comment>
<accession>A0ABV7RF36</accession>
<evidence type="ECO:0000313" key="1">
    <source>
        <dbReference type="EMBL" id="MFC3532775.1"/>
    </source>
</evidence>
<dbReference type="EMBL" id="JBHRXN010000031">
    <property type="protein sequence ID" value="MFC3532775.1"/>
    <property type="molecule type" value="Genomic_DNA"/>
</dbReference>
<proteinExistence type="predicted"/>